<gene>
    <name evidence="2" type="ORF">GMRT_15371</name>
</gene>
<evidence type="ECO:0000313" key="2">
    <source>
        <dbReference type="EMBL" id="TNJ30724.1"/>
    </source>
</evidence>
<dbReference type="VEuPathDB" id="GiardiaDB:GMRT_15371"/>
<organism evidence="2 3">
    <name type="scientific">Giardia muris</name>
    <dbReference type="NCBI Taxonomy" id="5742"/>
    <lineage>
        <taxon>Eukaryota</taxon>
        <taxon>Metamonada</taxon>
        <taxon>Diplomonadida</taxon>
        <taxon>Hexamitidae</taxon>
        <taxon>Giardiinae</taxon>
        <taxon>Giardia</taxon>
    </lineage>
</organism>
<accession>A0A4Z1SYF2</accession>
<name>A0A4Z1SYF2_GIAMU</name>
<feature type="compositionally biased region" description="Gly residues" evidence="1">
    <location>
        <begin position="1"/>
        <end position="10"/>
    </location>
</feature>
<protein>
    <submittedName>
        <fullName evidence="2">Uncharacterized protein</fullName>
    </submittedName>
</protein>
<proteinExistence type="predicted"/>
<dbReference type="Proteomes" id="UP000315496">
    <property type="component" value="Chromosome 1"/>
</dbReference>
<evidence type="ECO:0000256" key="1">
    <source>
        <dbReference type="SAM" id="MobiDB-lite"/>
    </source>
</evidence>
<comment type="caution">
    <text evidence="2">The sequence shown here is derived from an EMBL/GenBank/DDBJ whole genome shotgun (WGS) entry which is preliminary data.</text>
</comment>
<keyword evidence="3" id="KW-1185">Reference proteome</keyword>
<feature type="region of interest" description="Disordered" evidence="1">
    <location>
        <begin position="1"/>
        <end position="26"/>
    </location>
</feature>
<reference evidence="2 3" key="1">
    <citation type="submission" date="2019-05" db="EMBL/GenBank/DDBJ databases">
        <title>The compact genome of Giardia muris reveals important steps in the evolution of intestinal protozoan parasites.</title>
        <authorList>
            <person name="Xu F."/>
            <person name="Jimenez-Gonzalez A."/>
            <person name="Einarsson E."/>
            <person name="Astvaldsson A."/>
            <person name="Peirasmaki D."/>
            <person name="Eckmann L."/>
            <person name="Andersson J.O."/>
            <person name="Svard S.G."/>
            <person name="Jerlstrom-Hultqvist J."/>
        </authorList>
    </citation>
    <scope>NUCLEOTIDE SEQUENCE [LARGE SCALE GENOMIC DNA]</scope>
    <source>
        <strain evidence="2 3">Roberts-Thomson</strain>
    </source>
</reference>
<sequence>MGHVCGGMAGQQGSSVPNEDPNKRMERQLREALTHLNQTSGHLRRGISDIEKKQTTTRQRALEYSREGSQDKARVELAEYAMYTQAKEELTNKLTLTEQVKAEAEARLQQFKLTTVTQDLALFLDNTIIHVKNMSDRLDIIENLRFEASQTQALLATARPSDLDAELDALWTELEAEAKSTNPPVSPQQAQQAQQTQYIKDTLAADLQVC</sequence>
<dbReference type="AlphaFoldDB" id="A0A4Z1SYF2"/>
<evidence type="ECO:0000313" key="3">
    <source>
        <dbReference type="Proteomes" id="UP000315496"/>
    </source>
</evidence>
<dbReference type="EMBL" id="VDLU01000001">
    <property type="protein sequence ID" value="TNJ30724.1"/>
    <property type="molecule type" value="Genomic_DNA"/>
</dbReference>